<keyword evidence="2" id="KW-0813">Transport</keyword>
<feature type="transmembrane region" description="Helical" evidence="8">
    <location>
        <begin position="64"/>
        <end position="83"/>
    </location>
</feature>
<dbReference type="Proteomes" id="UP000612746">
    <property type="component" value="Unassembled WGS sequence"/>
</dbReference>
<feature type="transmembrane region" description="Helical" evidence="8">
    <location>
        <begin position="207"/>
        <end position="225"/>
    </location>
</feature>
<dbReference type="OrthoDB" id="3900342at2759"/>
<evidence type="ECO:0000256" key="6">
    <source>
        <dbReference type="ARBA" id="ARBA00023136"/>
    </source>
</evidence>
<evidence type="ECO:0000256" key="1">
    <source>
        <dbReference type="ARBA" id="ARBA00004141"/>
    </source>
</evidence>
<keyword evidence="11" id="KW-1185">Reference proteome</keyword>
<evidence type="ECO:0000313" key="10">
    <source>
        <dbReference type="EMBL" id="KAG2189154.1"/>
    </source>
</evidence>
<dbReference type="Pfam" id="PF00324">
    <property type="entry name" value="AA_permease"/>
    <property type="match status" value="1"/>
</dbReference>
<comment type="subcellular location">
    <subcellularLocation>
        <location evidence="1">Membrane</location>
        <topology evidence="1">Multi-pass membrane protein</topology>
    </subcellularLocation>
</comment>
<evidence type="ECO:0000313" key="11">
    <source>
        <dbReference type="Proteomes" id="UP000612746"/>
    </source>
</evidence>
<dbReference type="FunFam" id="1.20.1740.10:FF:000001">
    <property type="entry name" value="Amino acid permease"/>
    <property type="match status" value="1"/>
</dbReference>
<keyword evidence="4" id="KW-0029">Amino-acid transport</keyword>
<sequence length="553" mass="60570">MQEKTEIESYNHPQDIGSPRGGTPQYENYSDYDVNEKNVDVSDHGAMEEQVGTKRGLSARHIQMISLGGAIGTGLFLNSGGNIASAGPAGALIAYIVIGFMVFCIMTCLGEMATYMPISGSFNLYASKFVDPALGFALGWNYWFSWAVTIATELSAAATIIDYWFQDNQVVPDAAWSAIFLVLILGINTFGVRVYGELEYWFAMIKILLVIVFLIVALLVTTGAVGGHTIGFSYWKDPGAFNNGVLGTVGVLLSAGFSFQGTEIVGVTAGEAKNPHKSVPRAIRNVFWRILIFFILTMLFIGMCVPYDLPELSTSSDAATASFTIIFNIAGIGVGAHIVNAVVLSSVLSAANSSLYTCSRTLMALARDGKAPALFSRTTRWGAPVFATLASSIIGFACVFVSLYRPDDAFVWFLSITAVTGFISWTGIAAAHLRFRKAYVYQGRDLNELPYRALWFPFSPIFAIVLTVLIVLAQGYGAFYPEWDTTTFFIDYIGIAPFILTYGGYKIFRRSKVIPLGEVDLDTGRYFPTAQDEIDNENDLHRPWYKKMFSAIV</sequence>
<dbReference type="GO" id="GO:0016020">
    <property type="term" value="C:membrane"/>
    <property type="evidence" value="ECO:0007669"/>
    <property type="project" value="UniProtKB-SubCell"/>
</dbReference>
<reference evidence="10" key="1">
    <citation type="submission" date="2020-12" db="EMBL/GenBank/DDBJ databases">
        <title>Metabolic potential, ecology and presence of endohyphal bacteria is reflected in genomic diversity of Mucoromycotina.</title>
        <authorList>
            <person name="Muszewska A."/>
            <person name="Okrasinska A."/>
            <person name="Steczkiewicz K."/>
            <person name="Drgas O."/>
            <person name="Orlowska M."/>
            <person name="Perlinska-Lenart U."/>
            <person name="Aleksandrzak-Piekarczyk T."/>
            <person name="Szatraj K."/>
            <person name="Zielenkiewicz U."/>
            <person name="Pilsyk S."/>
            <person name="Malc E."/>
            <person name="Mieczkowski P."/>
            <person name="Kruszewska J.S."/>
            <person name="Biernat P."/>
            <person name="Pawlowska J."/>
        </authorList>
    </citation>
    <scope>NUCLEOTIDE SEQUENCE</scope>
    <source>
        <strain evidence="10">WA0000051536</strain>
    </source>
</reference>
<evidence type="ECO:0000256" key="8">
    <source>
        <dbReference type="SAM" id="Phobius"/>
    </source>
</evidence>
<evidence type="ECO:0000256" key="3">
    <source>
        <dbReference type="ARBA" id="ARBA00022692"/>
    </source>
</evidence>
<feature type="transmembrane region" description="Helical" evidence="8">
    <location>
        <begin position="174"/>
        <end position="195"/>
    </location>
</feature>
<feature type="domain" description="Amino acid permease/ SLC12A" evidence="9">
    <location>
        <begin position="61"/>
        <end position="512"/>
    </location>
</feature>
<feature type="transmembrane region" description="Helical" evidence="8">
    <location>
        <begin position="89"/>
        <end position="110"/>
    </location>
</feature>
<organism evidence="10 11">
    <name type="scientific">Umbelopsis vinacea</name>
    <dbReference type="NCBI Taxonomy" id="44442"/>
    <lineage>
        <taxon>Eukaryota</taxon>
        <taxon>Fungi</taxon>
        <taxon>Fungi incertae sedis</taxon>
        <taxon>Mucoromycota</taxon>
        <taxon>Mucoromycotina</taxon>
        <taxon>Umbelopsidomycetes</taxon>
        <taxon>Umbelopsidales</taxon>
        <taxon>Umbelopsidaceae</taxon>
        <taxon>Umbelopsis</taxon>
    </lineage>
</organism>
<keyword evidence="5 8" id="KW-1133">Transmembrane helix</keyword>
<evidence type="ECO:0000256" key="7">
    <source>
        <dbReference type="SAM" id="MobiDB-lite"/>
    </source>
</evidence>
<dbReference type="PROSITE" id="PS00218">
    <property type="entry name" value="AMINO_ACID_PERMEASE_1"/>
    <property type="match status" value="1"/>
</dbReference>
<dbReference type="PANTHER" id="PTHR43341">
    <property type="entry name" value="AMINO ACID PERMEASE"/>
    <property type="match status" value="1"/>
</dbReference>
<dbReference type="InterPro" id="IPR004840">
    <property type="entry name" value="Amino_acid_permease_CS"/>
</dbReference>
<comment type="caution">
    <text evidence="10">The sequence shown here is derived from an EMBL/GenBank/DDBJ whole genome shotgun (WGS) entry which is preliminary data.</text>
</comment>
<keyword evidence="6 8" id="KW-0472">Membrane</keyword>
<feature type="region of interest" description="Disordered" evidence="7">
    <location>
        <begin position="1"/>
        <end position="28"/>
    </location>
</feature>
<evidence type="ECO:0000256" key="2">
    <source>
        <dbReference type="ARBA" id="ARBA00022448"/>
    </source>
</evidence>
<feature type="transmembrane region" description="Helical" evidence="8">
    <location>
        <begin position="245"/>
        <end position="265"/>
    </location>
</feature>
<feature type="transmembrane region" description="Helical" evidence="8">
    <location>
        <begin position="410"/>
        <end position="433"/>
    </location>
</feature>
<dbReference type="PIRSF" id="PIRSF006060">
    <property type="entry name" value="AA_transporter"/>
    <property type="match status" value="1"/>
</dbReference>
<name>A0A8H7QC23_9FUNG</name>
<evidence type="ECO:0000256" key="4">
    <source>
        <dbReference type="ARBA" id="ARBA00022970"/>
    </source>
</evidence>
<dbReference type="InterPro" id="IPR004841">
    <property type="entry name" value="AA-permease/SLC12A_dom"/>
</dbReference>
<evidence type="ECO:0000256" key="5">
    <source>
        <dbReference type="ARBA" id="ARBA00022989"/>
    </source>
</evidence>
<feature type="transmembrane region" description="Helical" evidence="8">
    <location>
        <begin position="385"/>
        <end position="404"/>
    </location>
</feature>
<dbReference type="EMBL" id="JAEPRA010000001">
    <property type="protein sequence ID" value="KAG2189154.1"/>
    <property type="molecule type" value="Genomic_DNA"/>
</dbReference>
<feature type="transmembrane region" description="Helical" evidence="8">
    <location>
        <begin position="321"/>
        <end position="344"/>
    </location>
</feature>
<dbReference type="Gene3D" id="1.20.1740.10">
    <property type="entry name" value="Amino acid/polyamine transporter I"/>
    <property type="match status" value="1"/>
</dbReference>
<proteinExistence type="predicted"/>
<gene>
    <name evidence="10" type="ORF">INT44_004296</name>
</gene>
<keyword evidence="3 8" id="KW-0812">Transmembrane</keyword>
<dbReference type="GO" id="GO:0015171">
    <property type="term" value="F:amino acid transmembrane transporter activity"/>
    <property type="evidence" value="ECO:0007669"/>
    <property type="project" value="TreeGrafter"/>
</dbReference>
<dbReference type="InterPro" id="IPR050524">
    <property type="entry name" value="APC_YAT"/>
</dbReference>
<feature type="transmembrane region" description="Helical" evidence="8">
    <location>
        <begin position="454"/>
        <end position="476"/>
    </location>
</feature>
<evidence type="ECO:0000259" key="9">
    <source>
        <dbReference type="Pfam" id="PF00324"/>
    </source>
</evidence>
<feature type="transmembrane region" description="Helical" evidence="8">
    <location>
        <begin position="488"/>
        <end position="505"/>
    </location>
</feature>
<accession>A0A8H7QC23</accession>
<dbReference type="PANTHER" id="PTHR43341:SF1">
    <property type="entry name" value="GENERAL AMINO-ACID PERMEASE GAP1"/>
    <property type="match status" value="1"/>
</dbReference>
<dbReference type="AlphaFoldDB" id="A0A8H7QC23"/>
<protein>
    <recommendedName>
        <fullName evidence="9">Amino acid permease/ SLC12A domain-containing protein</fullName>
    </recommendedName>
</protein>
<feature type="transmembrane region" description="Helical" evidence="8">
    <location>
        <begin position="286"/>
        <end position="309"/>
    </location>
</feature>